<dbReference type="EMBL" id="QKZU01000022">
    <property type="protein sequence ID" value="PZX50677.1"/>
    <property type="molecule type" value="Genomic_DNA"/>
</dbReference>
<reference evidence="2 4" key="1">
    <citation type="submission" date="2018-06" db="EMBL/GenBank/DDBJ databases">
        <title>Genomic Encyclopedia of Archaeal and Bacterial Type Strains, Phase II (KMG-II): from individual species to whole genera.</title>
        <authorList>
            <person name="Goeker M."/>
        </authorList>
    </citation>
    <scope>NUCLEOTIDE SEQUENCE [LARGE SCALE GENOMIC DNA]</scope>
    <source>
        <strain evidence="2 4">DSM 22686</strain>
    </source>
</reference>
<comment type="caution">
    <text evidence="2">The sequence shown here is derived from an EMBL/GenBank/DDBJ whole genome shotgun (WGS) entry which is preliminary data.</text>
</comment>
<evidence type="ECO:0000313" key="4">
    <source>
        <dbReference type="Proteomes" id="UP000249115"/>
    </source>
</evidence>
<evidence type="ECO:0000256" key="1">
    <source>
        <dbReference type="SAM" id="Phobius"/>
    </source>
</evidence>
<gene>
    <name evidence="3" type="ORF">ESW18_02585</name>
    <name evidence="2" type="ORF">LV84_03989</name>
</gene>
<evidence type="ECO:0000313" key="3">
    <source>
        <dbReference type="EMBL" id="TXD80031.1"/>
    </source>
</evidence>
<feature type="transmembrane region" description="Helical" evidence="1">
    <location>
        <begin position="110"/>
        <end position="131"/>
    </location>
</feature>
<organism evidence="2 4">
    <name type="scientific">Algoriphagus ratkowskyi</name>
    <dbReference type="NCBI Taxonomy" id="57028"/>
    <lineage>
        <taxon>Bacteria</taxon>
        <taxon>Pseudomonadati</taxon>
        <taxon>Bacteroidota</taxon>
        <taxon>Cytophagia</taxon>
        <taxon>Cytophagales</taxon>
        <taxon>Cyclobacteriaceae</taxon>
        <taxon>Algoriphagus</taxon>
    </lineage>
</organism>
<dbReference type="RefSeq" id="WP_086503088.1">
    <property type="nucleotide sequence ID" value="NZ_MSSV01000026.1"/>
</dbReference>
<reference evidence="3 5" key="2">
    <citation type="submission" date="2019-08" db="EMBL/GenBank/DDBJ databases">
        <title>Genome of Algoriphagus ratkowskyi IC026.</title>
        <authorList>
            <person name="Bowman J.P."/>
        </authorList>
    </citation>
    <scope>NUCLEOTIDE SEQUENCE [LARGE SCALE GENOMIC DNA]</scope>
    <source>
        <strain evidence="3 5">IC026</strain>
    </source>
</reference>
<name>A0A2W7R495_9BACT</name>
<keyword evidence="1" id="KW-0472">Membrane</keyword>
<protein>
    <submittedName>
        <fullName evidence="3">Cytochrome C</fullName>
    </submittedName>
</protein>
<dbReference type="AlphaFoldDB" id="A0A2W7R495"/>
<evidence type="ECO:0000313" key="2">
    <source>
        <dbReference type="EMBL" id="PZX50677.1"/>
    </source>
</evidence>
<dbReference type="Proteomes" id="UP000249115">
    <property type="component" value="Unassembled WGS sequence"/>
</dbReference>
<dbReference type="OrthoDB" id="893153at2"/>
<dbReference type="EMBL" id="VORV01000001">
    <property type="protein sequence ID" value="TXD80031.1"/>
    <property type="molecule type" value="Genomic_DNA"/>
</dbReference>
<proteinExistence type="predicted"/>
<keyword evidence="1" id="KW-0812">Transmembrane</keyword>
<dbReference type="Proteomes" id="UP000321927">
    <property type="component" value="Unassembled WGS sequence"/>
</dbReference>
<keyword evidence="5" id="KW-1185">Reference proteome</keyword>
<evidence type="ECO:0000313" key="5">
    <source>
        <dbReference type="Proteomes" id="UP000321927"/>
    </source>
</evidence>
<keyword evidence="1" id="KW-1133">Transmembrane helix</keyword>
<accession>A0A2W7R495</accession>
<sequence>MEDKRSIRIFLDDDPVPFAEFAPPVKFVFDSTKIPDGKHELKIVAMSSNGKEGVKQIPFEVRNGPSISVIGLSPNEVVNEQIPITVNAYGSERSDLFIVTGSENPKGIPAWIWALVLSFIGFALFYLIMYLSPDFYKSFV</sequence>